<accession>A0A2P2NEG5</accession>
<evidence type="ECO:0000313" key="1">
    <source>
        <dbReference type="EMBL" id="MBX40857.1"/>
    </source>
</evidence>
<proteinExistence type="predicted"/>
<protein>
    <submittedName>
        <fullName evidence="1">Uncharacterized protein</fullName>
    </submittedName>
</protein>
<name>A0A2P2NEG5_RHIMU</name>
<reference evidence="1" key="1">
    <citation type="submission" date="2018-02" db="EMBL/GenBank/DDBJ databases">
        <title>Rhizophora mucronata_Transcriptome.</title>
        <authorList>
            <person name="Meera S.P."/>
            <person name="Sreeshan A."/>
            <person name="Augustine A."/>
        </authorList>
    </citation>
    <scope>NUCLEOTIDE SEQUENCE</scope>
    <source>
        <tissue evidence="1">Leaf</tissue>
    </source>
</reference>
<dbReference type="AlphaFoldDB" id="A0A2P2NEG5"/>
<sequence>MRTRMELERVLHENSTKHKVLIGVQVFNVFTLQMHRHLTFYLHHLGINQKMKCLK</sequence>
<dbReference type="EMBL" id="GGEC01060373">
    <property type="protein sequence ID" value="MBX40857.1"/>
    <property type="molecule type" value="Transcribed_RNA"/>
</dbReference>
<organism evidence="1">
    <name type="scientific">Rhizophora mucronata</name>
    <name type="common">Asiatic mangrove</name>
    <dbReference type="NCBI Taxonomy" id="61149"/>
    <lineage>
        <taxon>Eukaryota</taxon>
        <taxon>Viridiplantae</taxon>
        <taxon>Streptophyta</taxon>
        <taxon>Embryophyta</taxon>
        <taxon>Tracheophyta</taxon>
        <taxon>Spermatophyta</taxon>
        <taxon>Magnoliopsida</taxon>
        <taxon>eudicotyledons</taxon>
        <taxon>Gunneridae</taxon>
        <taxon>Pentapetalae</taxon>
        <taxon>rosids</taxon>
        <taxon>fabids</taxon>
        <taxon>Malpighiales</taxon>
        <taxon>Rhizophoraceae</taxon>
        <taxon>Rhizophora</taxon>
    </lineage>
</organism>